<evidence type="ECO:0000256" key="6">
    <source>
        <dbReference type="ARBA" id="ARBA00022884"/>
    </source>
</evidence>
<reference evidence="11" key="1">
    <citation type="journal article" date="2011" name="ISME J.">
        <title>The endosymbionts of the deep-sea tubeworms Riftia pachyptila and Tevnia jerichonana share an identical physiology as revealed by proteogenomic analyses.</title>
        <authorList>
            <person name="Gardebrecht A."/>
            <person name="Markert S."/>
            <person name="Felbeck H."/>
            <person name="Thuermer A."/>
            <person name="Albrecht D."/>
            <person name="Wollherr A."/>
            <person name="Kabisch J."/>
            <person name="Lehmann R."/>
            <person name="Daniel R."/>
            <person name="Liesegang H."/>
            <person name="Hecker M."/>
            <person name="Sievert S.M."/>
            <person name="Schweder T."/>
        </authorList>
    </citation>
    <scope>NUCLEOTIDE SEQUENCE [LARGE SCALE GENOMIC DNA]</scope>
</reference>
<dbReference type="EMBL" id="AFOC01000068">
    <property type="protein sequence ID" value="EGV50687.1"/>
    <property type="molecule type" value="Genomic_DNA"/>
</dbReference>
<dbReference type="Proteomes" id="UP000004491">
    <property type="component" value="Unassembled WGS sequence"/>
</dbReference>
<evidence type="ECO:0000256" key="8">
    <source>
        <dbReference type="ARBA" id="ARBA00049255"/>
    </source>
</evidence>
<sequence>MKFSEAWLREWANPAVATEELAEQFSMAGLEVDSVEPVAPAFSGVVVGEVLAIEPHPDANKLRICSVNVNAEEPLQIICGAANVAEGMRVPVAVVGARLPGDFKIKKAKLRGVQSLGMICSASELGLADSSDGIMPLPADAPVGDDFRDWLQLDDQTIDIDLTPDRGDCWASPALPARSA</sequence>
<keyword evidence="6 9" id="KW-0694">RNA-binding</keyword>
<dbReference type="Gene3D" id="2.40.50.140">
    <property type="entry name" value="Nucleic acid-binding proteins"/>
    <property type="match status" value="1"/>
</dbReference>
<dbReference type="PROSITE" id="PS50886">
    <property type="entry name" value="TRBD"/>
    <property type="match status" value="1"/>
</dbReference>
<protein>
    <recommendedName>
        <fullName evidence="4">Phenylalanine--tRNA ligase beta subunit</fullName>
        <ecNumber evidence="3">6.1.1.20</ecNumber>
    </recommendedName>
    <alternativeName>
        <fullName evidence="7">Phenylalanyl-tRNA synthetase beta subunit</fullName>
    </alternativeName>
</protein>
<dbReference type="NCBIfam" id="NF045760">
    <property type="entry name" value="YtpR"/>
    <property type="match status" value="1"/>
</dbReference>
<evidence type="ECO:0000313" key="11">
    <source>
        <dbReference type="EMBL" id="EGV50687.1"/>
    </source>
</evidence>
<comment type="caution">
    <text evidence="11">The sequence shown here is derived from an EMBL/GenBank/DDBJ whole genome shotgun (WGS) entry which is preliminary data.</text>
</comment>
<comment type="similarity">
    <text evidence="1">Belongs to the phenylalanyl-tRNA synthetase beta subunit family. Type 1 subfamily.</text>
</comment>
<proteinExistence type="inferred from homology"/>
<dbReference type="InterPro" id="IPR033714">
    <property type="entry name" value="tRNA_bind_bactPheRS"/>
</dbReference>
<dbReference type="Gene3D" id="3.30.56.10">
    <property type="match status" value="1"/>
</dbReference>
<dbReference type="EC" id="6.1.1.20" evidence="3"/>
<dbReference type="InterPro" id="IPR002547">
    <property type="entry name" value="tRNA-bd_dom"/>
</dbReference>
<dbReference type="CDD" id="cd02796">
    <property type="entry name" value="tRNA_bind_bactPheRS"/>
    <property type="match status" value="1"/>
</dbReference>
<comment type="subunit">
    <text evidence="2">Tetramer of two alpha and two beta subunits.</text>
</comment>
<evidence type="ECO:0000256" key="5">
    <source>
        <dbReference type="ARBA" id="ARBA00022555"/>
    </source>
</evidence>
<keyword evidence="11" id="KW-0436">Ligase</keyword>
<evidence type="ECO:0000256" key="9">
    <source>
        <dbReference type="PROSITE-ProRule" id="PRU00209"/>
    </source>
</evidence>
<evidence type="ECO:0000259" key="10">
    <source>
        <dbReference type="PROSITE" id="PS50886"/>
    </source>
</evidence>
<evidence type="ECO:0000256" key="2">
    <source>
        <dbReference type="ARBA" id="ARBA00011209"/>
    </source>
</evidence>
<evidence type="ECO:0000256" key="7">
    <source>
        <dbReference type="ARBA" id="ARBA00033189"/>
    </source>
</evidence>
<keyword evidence="5 9" id="KW-0820">tRNA-binding</keyword>
<dbReference type="FunFam" id="2.40.50.140:FF:000045">
    <property type="entry name" value="Phenylalanine--tRNA ligase beta subunit"/>
    <property type="match status" value="1"/>
</dbReference>
<dbReference type="PATRIC" id="fig|1048808.3.peg.2326"/>
<evidence type="ECO:0000256" key="1">
    <source>
        <dbReference type="ARBA" id="ARBA00008653"/>
    </source>
</evidence>
<evidence type="ECO:0000256" key="4">
    <source>
        <dbReference type="ARBA" id="ARBA00017032"/>
    </source>
</evidence>
<evidence type="ECO:0000313" key="12">
    <source>
        <dbReference type="Proteomes" id="UP000004491"/>
    </source>
</evidence>
<organism evidence="11 12">
    <name type="scientific">endosymbiont of Riftia pachyptila</name>
    <name type="common">vent Ph05</name>
    <dbReference type="NCBI Taxonomy" id="1048808"/>
    <lineage>
        <taxon>Bacteria</taxon>
        <taxon>Pseudomonadati</taxon>
        <taxon>Pseudomonadota</taxon>
        <taxon>Gammaproteobacteria</taxon>
        <taxon>sulfur-oxidizing symbionts</taxon>
    </lineage>
</organism>
<dbReference type="AlphaFoldDB" id="G2DFB3"/>
<gene>
    <name evidence="11" type="primary">pheT</name>
    <name evidence="11" type="ORF">Rifp1Sym_co00080</name>
</gene>
<evidence type="ECO:0000256" key="3">
    <source>
        <dbReference type="ARBA" id="ARBA00012814"/>
    </source>
</evidence>
<dbReference type="InterPro" id="IPR012340">
    <property type="entry name" value="NA-bd_OB-fold"/>
</dbReference>
<dbReference type="RefSeq" id="WP_005964437.1">
    <property type="nucleotide sequence ID" value="NZ_AFOC01000068.1"/>
</dbReference>
<name>G2DFB3_9GAMM</name>
<dbReference type="Pfam" id="PF01588">
    <property type="entry name" value="tRNA_bind"/>
    <property type="match status" value="1"/>
</dbReference>
<keyword evidence="12" id="KW-1185">Reference proteome</keyword>
<accession>G2DFB3</accession>
<keyword evidence="11" id="KW-0030">Aminoacyl-tRNA synthetase</keyword>
<comment type="catalytic activity">
    <reaction evidence="8">
        <text>tRNA(Phe) + L-phenylalanine + ATP = L-phenylalanyl-tRNA(Phe) + AMP + diphosphate + H(+)</text>
        <dbReference type="Rhea" id="RHEA:19413"/>
        <dbReference type="Rhea" id="RHEA-COMP:9668"/>
        <dbReference type="Rhea" id="RHEA-COMP:9699"/>
        <dbReference type="ChEBI" id="CHEBI:15378"/>
        <dbReference type="ChEBI" id="CHEBI:30616"/>
        <dbReference type="ChEBI" id="CHEBI:33019"/>
        <dbReference type="ChEBI" id="CHEBI:58095"/>
        <dbReference type="ChEBI" id="CHEBI:78442"/>
        <dbReference type="ChEBI" id="CHEBI:78531"/>
        <dbReference type="ChEBI" id="CHEBI:456215"/>
        <dbReference type="EC" id="6.1.1.20"/>
    </reaction>
</comment>
<dbReference type="GO" id="GO:0000049">
    <property type="term" value="F:tRNA binding"/>
    <property type="evidence" value="ECO:0007669"/>
    <property type="project" value="UniProtKB-UniRule"/>
</dbReference>
<feature type="domain" description="TRNA-binding" evidence="10">
    <location>
        <begin position="39"/>
        <end position="148"/>
    </location>
</feature>
<dbReference type="GO" id="GO:0004826">
    <property type="term" value="F:phenylalanine-tRNA ligase activity"/>
    <property type="evidence" value="ECO:0007669"/>
    <property type="project" value="UniProtKB-EC"/>
</dbReference>
<dbReference type="SUPFAM" id="SSF50249">
    <property type="entry name" value="Nucleic acid-binding proteins"/>
    <property type="match status" value="1"/>
</dbReference>